<keyword evidence="6" id="KW-1185">Reference proteome</keyword>
<dbReference type="PANTHER" id="PTHR11384:SF67">
    <property type="entry name" value="ATP-BINDING CASSETTE SUB-FAMILY D MEMBER 1"/>
    <property type="match status" value="1"/>
</dbReference>
<feature type="non-terminal residue" evidence="5">
    <location>
        <position position="1"/>
    </location>
</feature>
<accession>A0A6A0A3I4</accession>
<evidence type="ECO:0000313" key="6">
    <source>
        <dbReference type="Proteomes" id="UP000485058"/>
    </source>
</evidence>
<dbReference type="GO" id="GO:0042626">
    <property type="term" value="F:ATPase-coupled transmembrane transporter activity"/>
    <property type="evidence" value="ECO:0007669"/>
    <property type="project" value="TreeGrafter"/>
</dbReference>
<dbReference type="Proteomes" id="UP000485058">
    <property type="component" value="Unassembled WGS sequence"/>
</dbReference>
<reference evidence="5 6" key="1">
    <citation type="submission" date="2020-02" db="EMBL/GenBank/DDBJ databases">
        <title>Draft genome sequence of Haematococcus lacustris strain NIES-144.</title>
        <authorList>
            <person name="Morimoto D."/>
            <person name="Nakagawa S."/>
            <person name="Yoshida T."/>
            <person name="Sawayama S."/>
        </authorList>
    </citation>
    <scope>NUCLEOTIDE SEQUENCE [LARGE SCALE GENOMIC DNA]</scope>
    <source>
        <strain evidence="5 6">NIES-144</strain>
    </source>
</reference>
<evidence type="ECO:0000256" key="4">
    <source>
        <dbReference type="ARBA" id="ARBA00023136"/>
    </source>
</evidence>
<dbReference type="GO" id="GO:0005524">
    <property type="term" value="F:ATP binding"/>
    <property type="evidence" value="ECO:0007669"/>
    <property type="project" value="TreeGrafter"/>
</dbReference>
<keyword evidence="3" id="KW-1133">Transmembrane helix</keyword>
<keyword evidence="2" id="KW-0812">Transmembrane</keyword>
<proteinExistence type="predicted"/>
<evidence type="ECO:0000256" key="1">
    <source>
        <dbReference type="ARBA" id="ARBA00022448"/>
    </source>
</evidence>
<name>A0A6A0A3I4_HAELA</name>
<dbReference type="InterPro" id="IPR050835">
    <property type="entry name" value="ABC_transporter_sub-D"/>
</dbReference>
<keyword evidence="1" id="KW-0813">Transport</keyword>
<organism evidence="5 6">
    <name type="scientific">Haematococcus lacustris</name>
    <name type="common">Green alga</name>
    <name type="synonym">Haematococcus pluvialis</name>
    <dbReference type="NCBI Taxonomy" id="44745"/>
    <lineage>
        <taxon>Eukaryota</taxon>
        <taxon>Viridiplantae</taxon>
        <taxon>Chlorophyta</taxon>
        <taxon>core chlorophytes</taxon>
        <taxon>Chlorophyceae</taxon>
        <taxon>CS clade</taxon>
        <taxon>Chlamydomonadales</taxon>
        <taxon>Haematococcaceae</taxon>
        <taxon>Haematococcus</taxon>
    </lineage>
</organism>
<protein>
    <submittedName>
        <fullName evidence="5">ABC transporter domain-containing protein</fullName>
    </submittedName>
</protein>
<sequence>VLAGLWPLQAGEITTPHKTKLFYLAQRPYLVTGTLRDQLLYPFPPRAVWLAATVKESQPQLLSQPCLM</sequence>
<dbReference type="GO" id="GO:0005324">
    <property type="term" value="F:long-chain fatty acid transmembrane transporter activity"/>
    <property type="evidence" value="ECO:0007669"/>
    <property type="project" value="TreeGrafter"/>
</dbReference>
<dbReference type="GO" id="GO:0015910">
    <property type="term" value="P:long-chain fatty acid import into peroxisome"/>
    <property type="evidence" value="ECO:0007669"/>
    <property type="project" value="TreeGrafter"/>
</dbReference>
<keyword evidence="4" id="KW-0472">Membrane</keyword>
<dbReference type="PANTHER" id="PTHR11384">
    <property type="entry name" value="ATP-BINDING CASSETTE, SUB-FAMILY D MEMBER"/>
    <property type="match status" value="1"/>
</dbReference>
<comment type="caution">
    <text evidence="5">The sequence shown here is derived from an EMBL/GenBank/DDBJ whole genome shotgun (WGS) entry which is preliminary data.</text>
</comment>
<dbReference type="GO" id="GO:0006635">
    <property type="term" value="P:fatty acid beta-oxidation"/>
    <property type="evidence" value="ECO:0007669"/>
    <property type="project" value="TreeGrafter"/>
</dbReference>
<dbReference type="GO" id="GO:0007031">
    <property type="term" value="P:peroxisome organization"/>
    <property type="evidence" value="ECO:0007669"/>
    <property type="project" value="TreeGrafter"/>
</dbReference>
<dbReference type="EMBL" id="BLLF01002518">
    <property type="protein sequence ID" value="GFH24372.1"/>
    <property type="molecule type" value="Genomic_DNA"/>
</dbReference>
<dbReference type="AlphaFoldDB" id="A0A6A0A3I4"/>
<dbReference type="GO" id="GO:0005778">
    <property type="term" value="C:peroxisomal membrane"/>
    <property type="evidence" value="ECO:0007669"/>
    <property type="project" value="TreeGrafter"/>
</dbReference>
<dbReference type="GO" id="GO:0042760">
    <property type="term" value="P:very long-chain fatty acid catabolic process"/>
    <property type="evidence" value="ECO:0007669"/>
    <property type="project" value="TreeGrafter"/>
</dbReference>
<evidence type="ECO:0000313" key="5">
    <source>
        <dbReference type="EMBL" id="GFH24372.1"/>
    </source>
</evidence>
<evidence type="ECO:0000256" key="3">
    <source>
        <dbReference type="ARBA" id="ARBA00022989"/>
    </source>
</evidence>
<gene>
    <name evidence="5" type="ORF">HaLaN_22157</name>
</gene>
<evidence type="ECO:0000256" key="2">
    <source>
        <dbReference type="ARBA" id="ARBA00022692"/>
    </source>
</evidence>